<keyword evidence="5" id="KW-0862">Zinc</keyword>
<feature type="region of interest" description="Disordered" evidence="8">
    <location>
        <begin position="1132"/>
        <end position="1156"/>
    </location>
</feature>
<sequence length="1156" mass="129532">MSPVFEKLGQLPSPKDNWPLPPVASFEEGFEARATAASGLPYTEFTGDLNKSLSDSREYRLIRLPNGLVAMVVHDVEESKACASLGVNVGSLADPPELQGLAHFCEHLLFMGTKKYPKENDYNEYLSGHGGYSNAYTDLENTCYYFEVTYDALEGALDRFSQFFIDPLFTEDCTEREVKAVDSEHKKNIQSDMWRQYQLEKELSNPGHPFSMFATGNYDTLMGAAKRLGVDLRQRLLDFHAQHYSSDIMRLVIVGRDTLDQLTEWAVAKFSPIPSKGMTKPQFKGHPLTHAQMGQLIRFRSVRQQRSLDMSFALPDVKPYYQSKPTHYLGSLLGHEGRGSILSYLKKRGWATATIAGRAPMSAEGFDMFNISVHLTEPGMAHYTDVVRVIFAYIRLLQEKGPQAYFHDELRRIGEIEYRFMEKSESVTLASGLAATMHNRYLPPESIMSEGMLLGDFDAELLSWVQGFLNPDNVRILLSAHDVSGELDRTEKYYDISYRVDPLPEDLLLAIRDGPEYDELHLPEPNAFIPDDLSVKGSRVPGAEPTDEPTLLRHTEGLELWFKQDDRFFLPRGNVRLLIETPRAYESPLTSVLNQLFTNILRDALTEVTYDAGTAGLWYDIRDTTEGILVQVDGFNDRLLRLLRILLEALTSHRVDDTRFAVYSREVRKRLDNARHMEPFNHTQTNTNFLSQSVMWRYADKLGVFDMVTKERLQLFIDSLFEQTRILMLVTGNFGEADALDAADTATRVLASRPLPGYARRVMRSLLHAPGRYMHHAQMPEHDNVNSCIDLSVYAGQSDDRHERVVLDLLSLVMQEPFFDQLRTKEQLGYITHSSNRKYNSGQMALRLLVQSEASPLYVCQRIDSFMHGFRPRLAEMTQERFESYVNSLRVTLEEKLKNLSDESTRYWTQLSTGYYEFDRIACKLKTLAGLEKGDLLAFWDQYVNPDTAHTYTRLATTMWSTRITQPTAAELARFPEAVIALHGCLEHDGARGLTLDAVAALVCELGAKREPGDEDAALERVVEAFMDVVDDPKAGAVAKALAKIRKPASHVRTALEAARSSAATPAPGLEAAAAATNGSRGAHATQTGPNEAHAGPADHAGGLANIGAVRTPGGVWVFQEAASFRVSLQQSGAPVPTRQLVPKYAPQPAASPVSA</sequence>
<dbReference type="GO" id="GO:0043171">
    <property type="term" value="P:peptide catabolic process"/>
    <property type="evidence" value="ECO:0007669"/>
    <property type="project" value="TreeGrafter"/>
</dbReference>
<dbReference type="Pfam" id="PF05193">
    <property type="entry name" value="Peptidase_M16_C"/>
    <property type="match status" value="1"/>
</dbReference>
<evidence type="ECO:0000256" key="6">
    <source>
        <dbReference type="ARBA" id="ARBA00023049"/>
    </source>
</evidence>
<reference evidence="13" key="1">
    <citation type="submission" date="2022-07" db="EMBL/GenBank/DDBJ databases">
        <title>Phylogenomic reconstructions and comparative analyses of Kickxellomycotina fungi.</title>
        <authorList>
            <person name="Reynolds N.K."/>
            <person name="Stajich J.E."/>
            <person name="Barry K."/>
            <person name="Grigoriev I.V."/>
            <person name="Crous P."/>
            <person name="Smith M.E."/>
        </authorList>
    </citation>
    <scope>NUCLEOTIDE SEQUENCE</scope>
    <source>
        <strain evidence="13">BCRC 34381</strain>
    </source>
</reference>
<evidence type="ECO:0000256" key="8">
    <source>
        <dbReference type="SAM" id="MobiDB-lite"/>
    </source>
</evidence>
<feature type="domain" description="Peptidase M16 N-terminal" evidence="9">
    <location>
        <begin position="73"/>
        <end position="207"/>
    </location>
</feature>
<dbReference type="EC" id="3.4.24.56" evidence="13"/>
<proteinExistence type="inferred from homology"/>
<dbReference type="GO" id="GO:0005829">
    <property type="term" value="C:cytosol"/>
    <property type="evidence" value="ECO:0007669"/>
    <property type="project" value="TreeGrafter"/>
</dbReference>
<evidence type="ECO:0000256" key="5">
    <source>
        <dbReference type="ARBA" id="ARBA00022833"/>
    </source>
</evidence>
<dbReference type="GO" id="GO:0004222">
    <property type="term" value="F:metalloendopeptidase activity"/>
    <property type="evidence" value="ECO:0007669"/>
    <property type="project" value="UniProtKB-EC"/>
</dbReference>
<dbReference type="InterPro" id="IPR011765">
    <property type="entry name" value="Pept_M16_N"/>
</dbReference>
<keyword evidence="2" id="KW-0645">Protease</keyword>
<evidence type="ECO:0000259" key="12">
    <source>
        <dbReference type="Pfam" id="PF22456"/>
    </source>
</evidence>
<dbReference type="Pfam" id="PF00675">
    <property type="entry name" value="Peptidase_M16"/>
    <property type="match status" value="1"/>
</dbReference>
<evidence type="ECO:0000256" key="1">
    <source>
        <dbReference type="ARBA" id="ARBA00007261"/>
    </source>
</evidence>
<keyword evidence="14" id="KW-1185">Reference proteome</keyword>
<dbReference type="AlphaFoldDB" id="A0A9W7YF91"/>
<dbReference type="PANTHER" id="PTHR43690:SF18">
    <property type="entry name" value="INSULIN-DEGRADING ENZYME-RELATED"/>
    <property type="match status" value="1"/>
</dbReference>
<keyword evidence="4 13" id="KW-0378">Hydrolase</keyword>
<evidence type="ECO:0000313" key="14">
    <source>
        <dbReference type="Proteomes" id="UP001143981"/>
    </source>
</evidence>
<evidence type="ECO:0000256" key="3">
    <source>
        <dbReference type="ARBA" id="ARBA00022723"/>
    </source>
</evidence>
<organism evidence="13 14">
    <name type="scientific">Coemansia biformis</name>
    <dbReference type="NCBI Taxonomy" id="1286918"/>
    <lineage>
        <taxon>Eukaryota</taxon>
        <taxon>Fungi</taxon>
        <taxon>Fungi incertae sedis</taxon>
        <taxon>Zoopagomycota</taxon>
        <taxon>Kickxellomycotina</taxon>
        <taxon>Kickxellomycetes</taxon>
        <taxon>Kickxellales</taxon>
        <taxon>Kickxellaceae</taxon>
        <taxon>Coemansia</taxon>
    </lineage>
</organism>
<feature type="region of interest" description="Disordered" evidence="8">
    <location>
        <begin position="1056"/>
        <end position="1106"/>
    </location>
</feature>
<feature type="domain" description="Peptidase M16 middle/third" evidence="11">
    <location>
        <begin position="418"/>
        <end position="702"/>
    </location>
</feature>
<dbReference type="FunFam" id="3.30.830.10:FF:000004">
    <property type="entry name" value="Putative insulin-degrading enzyme"/>
    <property type="match status" value="1"/>
</dbReference>
<accession>A0A9W7YF91</accession>
<dbReference type="Proteomes" id="UP001143981">
    <property type="component" value="Unassembled WGS sequence"/>
</dbReference>
<evidence type="ECO:0000256" key="7">
    <source>
        <dbReference type="RuleBase" id="RU004447"/>
    </source>
</evidence>
<dbReference type="SUPFAM" id="SSF63411">
    <property type="entry name" value="LuxS/MPP-like metallohydrolase"/>
    <property type="match status" value="4"/>
</dbReference>
<name>A0A9W7YF91_9FUNG</name>
<gene>
    <name evidence="13" type="primary">STE23_1</name>
    <name evidence="13" type="ORF">LPJ61_001394</name>
</gene>
<evidence type="ECO:0000256" key="4">
    <source>
        <dbReference type="ARBA" id="ARBA00022801"/>
    </source>
</evidence>
<dbReference type="InterPro" id="IPR054734">
    <property type="entry name" value="PqqF-like_C_4"/>
</dbReference>
<dbReference type="Pfam" id="PF16187">
    <property type="entry name" value="Peptidase_M16_M"/>
    <property type="match status" value="1"/>
</dbReference>
<dbReference type="InterPro" id="IPR050626">
    <property type="entry name" value="Peptidase_M16"/>
</dbReference>
<evidence type="ECO:0000313" key="13">
    <source>
        <dbReference type="EMBL" id="KAJ1733777.1"/>
    </source>
</evidence>
<dbReference type="GO" id="GO:0005739">
    <property type="term" value="C:mitochondrion"/>
    <property type="evidence" value="ECO:0007669"/>
    <property type="project" value="TreeGrafter"/>
</dbReference>
<comment type="caution">
    <text evidence="13">The sequence shown here is derived from an EMBL/GenBank/DDBJ whole genome shotgun (WGS) entry which is preliminary data.</text>
</comment>
<dbReference type="InterPro" id="IPR011249">
    <property type="entry name" value="Metalloenz_LuxS/M16"/>
</dbReference>
<dbReference type="InterPro" id="IPR007863">
    <property type="entry name" value="Peptidase_M16_C"/>
</dbReference>
<dbReference type="PROSITE" id="PS00143">
    <property type="entry name" value="INSULINASE"/>
    <property type="match status" value="1"/>
</dbReference>
<dbReference type="InterPro" id="IPR032632">
    <property type="entry name" value="Peptidase_M16_M"/>
</dbReference>
<dbReference type="EMBL" id="JANBOI010000116">
    <property type="protein sequence ID" value="KAJ1733777.1"/>
    <property type="molecule type" value="Genomic_DNA"/>
</dbReference>
<feature type="compositionally biased region" description="Polar residues" evidence="8">
    <location>
        <begin position="1077"/>
        <end position="1090"/>
    </location>
</feature>
<dbReference type="FunFam" id="3.30.830.10:FF:000005">
    <property type="entry name" value="nardilysin isoform X1"/>
    <property type="match status" value="1"/>
</dbReference>
<dbReference type="OrthoDB" id="952271at2759"/>
<feature type="compositionally biased region" description="Low complexity" evidence="8">
    <location>
        <begin position="1063"/>
        <end position="1076"/>
    </location>
</feature>
<dbReference type="GO" id="GO:0051603">
    <property type="term" value="P:proteolysis involved in protein catabolic process"/>
    <property type="evidence" value="ECO:0007669"/>
    <property type="project" value="TreeGrafter"/>
</dbReference>
<feature type="domain" description="Peptidase M16 C-terminal" evidence="10">
    <location>
        <begin position="233"/>
        <end position="407"/>
    </location>
</feature>
<protein>
    <submittedName>
        <fullName evidence="13">Metalloprotease</fullName>
        <ecNumber evidence="13">3.4.24.56</ecNumber>
    </submittedName>
</protein>
<dbReference type="PANTHER" id="PTHR43690">
    <property type="entry name" value="NARDILYSIN"/>
    <property type="match status" value="1"/>
</dbReference>
<comment type="similarity">
    <text evidence="1 7">Belongs to the peptidase M16 family.</text>
</comment>
<evidence type="ECO:0000259" key="11">
    <source>
        <dbReference type="Pfam" id="PF16187"/>
    </source>
</evidence>
<evidence type="ECO:0000259" key="9">
    <source>
        <dbReference type="Pfam" id="PF00675"/>
    </source>
</evidence>
<keyword evidence="3" id="KW-0479">Metal-binding</keyword>
<evidence type="ECO:0000259" key="10">
    <source>
        <dbReference type="Pfam" id="PF05193"/>
    </source>
</evidence>
<dbReference type="Gene3D" id="3.30.830.10">
    <property type="entry name" value="Metalloenzyme, LuxS/M16 peptidase-like"/>
    <property type="match status" value="4"/>
</dbReference>
<evidence type="ECO:0000256" key="2">
    <source>
        <dbReference type="ARBA" id="ARBA00022670"/>
    </source>
</evidence>
<feature type="domain" description="Coenzyme PQQ synthesis protein F-like C-terminal lobe" evidence="12">
    <location>
        <begin position="809"/>
        <end position="908"/>
    </location>
</feature>
<keyword evidence="6 13" id="KW-0482">Metalloprotease</keyword>
<dbReference type="InterPro" id="IPR001431">
    <property type="entry name" value="Pept_M16_Zn_BS"/>
</dbReference>
<dbReference type="Pfam" id="PF22456">
    <property type="entry name" value="PqqF-like_C_4"/>
    <property type="match status" value="1"/>
</dbReference>
<dbReference type="GO" id="GO:0046872">
    <property type="term" value="F:metal ion binding"/>
    <property type="evidence" value="ECO:0007669"/>
    <property type="project" value="UniProtKB-KW"/>
</dbReference>